<name>A0A6B1DPZ7_9CHLR</name>
<dbReference type="InterPro" id="IPR013341">
    <property type="entry name" value="Mandelate_racemase_N_dom"/>
</dbReference>
<dbReference type="Pfam" id="PF02746">
    <property type="entry name" value="MR_MLE_N"/>
    <property type="match status" value="1"/>
</dbReference>
<evidence type="ECO:0000256" key="1">
    <source>
        <dbReference type="ARBA" id="ARBA00023239"/>
    </source>
</evidence>
<protein>
    <submittedName>
        <fullName evidence="3">Mandelate racemase/muconate lactonizing enzyme family protein</fullName>
    </submittedName>
</protein>
<dbReference type="PANTHER" id="PTHR48080">
    <property type="entry name" value="D-GALACTONATE DEHYDRATASE-RELATED"/>
    <property type="match status" value="1"/>
</dbReference>
<reference evidence="3" key="1">
    <citation type="submission" date="2019-09" db="EMBL/GenBank/DDBJ databases">
        <title>Characterisation of the sponge microbiome using genome-centric metagenomics.</title>
        <authorList>
            <person name="Engelberts J.P."/>
            <person name="Robbins S.J."/>
            <person name="De Goeij J.M."/>
            <person name="Aranda M."/>
            <person name="Bell S.C."/>
            <person name="Webster N.S."/>
        </authorList>
    </citation>
    <scope>NUCLEOTIDE SEQUENCE</scope>
    <source>
        <strain evidence="3">SB0662_bin_9</strain>
    </source>
</reference>
<feature type="domain" description="Mandelate racemase/muconate lactonizing enzyme C-terminal" evidence="2">
    <location>
        <begin position="140"/>
        <end position="244"/>
    </location>
</feature>
<sequence length="388" mass="42984">MKIDSVKSFLVDNPPPQFGGPRWLFIKIGTDEGLSGVGEATYHTRMDHTALPLIDELAEEYLIGQDPFQIEKIWNGIYEQRFVRRVGPITSPILSAIDIALWDIAGKAAGQPVYNLLGGRMNHRLRAYSYLSGWRAGQSGEKAAEMALAYMEKGFTAVKFDPVDPRTTDRLEGLRDAALVVRKVREAVGDRCDILIGTHGQFNTHSAIRFAKRVEEFDPLWFEEPVPPENISEMARVARATSIPVATGERLFNKFEFVTMLEQKAASILQFDLTISGGILEARKIAAMAEANYVQIAPHLYGGPVGAAASMHIDACAPNFLIQEGIDDWGGFHADVLLEPLQWEDGYHIPPSKPGLGIELNETVLDKHATAVSGRRTGRTGIDYYTRF</sequence>
<dbReference type="InterPro" id="IPR034593">
    <property type="entry name" value="DgoD-like"/>
</dbReference>
<dbReference type="InterPro" id="IPR013342">
    <property type="entry name" value="Mandelate_racemase_C"/>
</dbReference>
<evidence type="ECO:0000259" key="2">
    <source>
        <dbReference type="SMART" id="SM00922"/>
    </source>
</evidence>
<dbReference type="Gene3D" id="3.20.20.120">
    <property type="entry name" value="Enolase-like C-terminal domain"/>
    <property type="match status" value="1"/>
</dbReference>
<dbReference type="SUPFAM" id="SSF51604">
    <property type="entry name" value="Enolase C-terminal domain-like"/>
    <property type="match status" value="1"/>
</dbReference>
<dbReference type="SMART" id="SM00922">
    <property type="entry name" value="MR_MLE"/>
    <property type="match status" value="1"/>
</dbReference>
<organism evidence="3">
    <name type="scientific">Caldilineaceae bacterium SB0662_bin_9</name>
    <dbReference type="NCBI Taxonomy" id="2605258"/>
    <lineage>
        <taxon>Bacteria</taxon>
        <taxon>Bacillati</taxon>
        <taxon>Chloroflexota</taxon>
        <taxon>Caldilineae</taxon>
        <taxon>Caldilineales</taxon>
        <taxon>Caldilineaceae</taxon>
    </lineage>
</organism>
<dbReference type="Pfam" id="PF13378">
    <property type="entry name" value="MR_MLE_C"/>
    <property type="match status" value="1"/>
</dbReference>
<dbReference type="AlphaFoldDB" id="A0A6B1DPZ7"/>
<dbReference type="CDD" id="cd03316">
    <property type="entry name" value="MR_like"/>
    <property type="match status" value="1"/>
</dbReference>
<comment type="caution">
    <text evidence="3">The sequence shown here is derived from an EMBL/GenBank/DDBJ whole genome shotgun (WGS) entry which is preliminary data.</text>
</comment>
<dbReference type="GO" id="GO:0016829">
    <property type="term" value="F:lyase activity"/>
    <property type="evidence" value="ECO:0007669"/>
    <property type="project" value="UniProtKB-KW"/>
</dbReference>
<dbReference type="InterPro" id="IPR036849">
    <property type="entry name" value="Enolase-like_C_sf"/>
</dbReference>
<dbReference type="InterPro" id="IPR029065">
    <property type="entry name" value="Enolase_C-like"/>
</dbReference>
<proteinExistence type="predicted"/>
<evidence type="ECO:0000313" key="3">
    <source>
        <dbReference type="EMBL" id="MYD88903.1"/>
    </source>
</evidence>
<dbReference type="SUPFAM" id="SSF54826">
    <property type="entry name" value="Enolase N-terminal domain-like"/>
    <property type="match status" value="1"/>
</dbReference>
<accession>A0A6B1DPZ7</accession>
<dbReference type="InterPro" id="IPR029017">
    <property type="entry name" value="Enolase-like_N"/>
</dbReference>
<dbReference type="Gene3D" id="3.30.390.10">
    <property type="entry name" value="Enolase-like, N-terminal domain"/>
    <property type="match status" value="1"/>
</dbReference>
<dbReference type="PANTHER" id="PTHR48080:SF2">
    <property type="entry name" value="D-GALACTONATE DEHYDRATASE"/>
    <property type="match status" value="1"/>
</dbReference>
<gene>
    <name evidence="3" type="ORF">F4Y08_00990</name>
</gene>
<dbReference type="EMBL" id="VXPY01000009">
    <property type="protein sequence ID" value="MYD88903.1"/>
    <property type="molecule type" value="Genomic_DNA"/>
</dbReference>
<keyword evidence="1" id="KW-0456">Lyase</keyword>